<dbReference type="KEGG" id="cei:CEPID_02790"/>
<dbReference type="RefSeq" id="WP_047239647.1">
    <property type="nucleotide sequence ID" value="NZ_CP011541.1"/>
</dbReference>
<dbReference type="OrthoDB" id="3350465at2"/>
<sequence length="408" mass="44996">MAKTEGILPIKLALTEGDYYTLWAPLWKEHGAEWQAFLGKGDHVFFFESPAQLLAYLKANPTHDLSSHPQWAAFQAGPADRVVPGPRDLYDVIGTPALLAERPSHDNVKGVARAFAVTQSLGNVASIAEVATFFASYSMLGNVERGSEHFAGENGFSEWSAIGRTVLKRWDGVVDKLDELVHTPSLNEAEVEVAQQDIDKAIADAKAEKERREQEAAAAAAAVDPYDESLWGTTGIDPIKIAIDGRVLYTLRTYVNNSPVFLGKFGEIRTFSNPKALLRWLVEHEDHDLARVATWPEVMDAVNGGTAEISVHRDNIYSFTGLTRDIAKGPKEVDTNQMRQAYELLADAADWADDDSLNSLLLANPGLQDYISYMLGAHSSYIPSAPYTDEAEGWKQLEESLTKRFSKV</sequence>
<dbReference type="Proteomes" id="UP000035368">
    <property type="component" value="Chromosome"/>
</dbReference>
<dbReference type="EMBL" id="CP011541">
    <property type="protein sequence ID" value="AKK02438.1"/>
    <property type="molecule type" value="Genomic_DNA"/>
</dbReference>
<reference evidence="2 3" key="1">
    <citation type="submission" date="2015-05" db="EMBL/GenBank/DDBJ databases">
        <title>Complete genome sequence of Corynebacterium epidermidicanis DSM 45586, isolated from the skin of a dog suffering from pruritus.</title>
        <authorList>
            <person name="Ruckert C."/>
            <person name="Albersmeier A."/>
            <person name="Winkler A."/>
            <person name="Tauch A."/>
        </authorList>
    </citation>
    <scope>NUCLEOTIDE SEQUENCE [LARGE SCALE GENOMIC DNA]</scope>
    <source>
        <strain evidence="2 3">DSM 45586</strain>
    </source>
</reference>
<evidence type="ECO:0000256" key="1">
    <source>
        <dbReference type="SAM" id="Coils"/>
    </source>
</evidence>
<dbReference type="STRING" id="1050174.CEPID_02790"/>
<evidence type="ECO:0000313" key="2">
    <source>
        <dbReference type="EMBL" id="AKK02438.1"/>
    </source>
</evidence>
<name>A0A0G3GSA7_9CORY</name>
<gene>
    <name evidence="2" type="ORF">CEPID_02790</name>
</gene>
<keyword evidence="1" id="KW-0175">Coiled coil</keyword>
<feature type="coiled-coil region" evidence="1">
    <location>
        <begin position="191"/>
        <end position="222"/>
    </location>
</feature>
<protein>
    <submittedName>
        <fullName evidence="2">Uncharacterized protein</fullName>
    </submittedName>
</protein>
<dbReference type="AlphaFoldDB" id="A0A0G3GSA7"/>
<accession>A0A0G3GSA7</accession>
<evidence type="ECO:0000313" key="3">
    <source>
        <dbReference type="Proteomes" id="UP000035368"/>
    </source>
</evidence>
<organism evidence="2 3">
    <name type="scientific">Corynebacterium epidermidicanis</name>
    <dbReference type="NCBI Taxonomy" id="1050174"/>
    <lineage>
        <taxon>Bacteria</taxon>
        <taxon>Bacillati</taxon>
        <taxon>Actinomycetota</taxon>
        <taxon>Actinomycetes</taxon>
        <taxon>Mycobacteriales</taxon>
        <taxon>Corynebacteriaceae</taxon>
        <taxon>Corynebacterium</taxon>
    </lineage>
</organism>
<keyword evidence="3" id="KW-1185">Reference proteome</keyword>
<dbReference type="PATRIC" id="fig|1050174.4.peg.566"/>
<proteinExistence type="predicted"/>